<dbReference type="Gene3D" id="1.20.1250.20">
    <property type="entry name" value="MFS general substrate transporter like domains"/>
    <property type="match status" value="1"/>
</dbReference>
<dbReference type="GO" id="GO:0016020">
    <property type="term" value="C:membrane"/>
    <property type="evidence" value="ECO:0007669"/>
    <property type="project" value="UniProtKB-SubCell"/>
</dbReference>
<dbReference type="PANTHER" id="PTHR23500">
    <property type="entry name" value="SOLUTE CARRIER FAMILY 2, FACILITATED GLUCOSE TRANSPORTER"/>
    <property type="match status" value="1"/>
</dbReference>
<feature type="transmembrane region" description="Helical" evidence="8">
    <location>
        <begin position="183"/>
        <end position="201"/>
    </location>
</feature>
<comment type="caution">
    <text evidence="9">The sequence shown here is derived from an EMBL/GenBank/DDBJ whole genome shotgun (WGS) entry which is preliminary data.</text>
</comment>
<feature type="transmembrane region" description="Helical" evidence="8">
    <location>
        <begin position="154"/>
        <end position="171"/>
    </location>
</feature>
<dbReference type="AlphaFoldDB" id="A0A5J9W574"/>
<dbReference type="GO" id="GO:0015144">
    <property type="term" value="F:carbohydrate transmembrane transporter activity"/>
    <property type="evidence" value="ECO:0007669"/>
    <property type="project" value="InterPro"/>
</dbReference>
<dbReference type="InterPro" id="IPR005828">
    <property type="entry name" value="MFS_sugar_transport-like"/>
</dbReference>
<dbReference type="PANTHER" id="PTHR23500:SF17">
    <property type="entry name" value="POLYOL TRANSPORTER 2-RELATED"/>
    <property type="match status" value="1"/>
</dbReference>
<dbReference type="InterPro" id="IPR036259">
    <property type="entry name" value="MFS_trans_sf"/>
</dbReference>
<dbReference type="EMBL" id="RWGY01000005">
    <property type="protein sequence ID" value="TVU43096.1"/>
    <property type="molecule type" value="Genomic_DNA"/>
</dbReference>
<protein>
    <recommendedName>
        <fullName evidence="11">Major facilitator superfamily (MFS) profile domain-containing protein</fullName>
    </recommendedName>
</protein>
<keyword evidence="4 8" id="KW-0812">Transmembrane</keyword>
<dbReference type="SUPFAM" id="SSF103473">
    <property type="entry name" value="MFS general substrate transporter"/>
    <property type="match status" value="1"/>
</dbReference>
<organism evidence="9 10">
    <name type="scientific">Eragrostis curvula</name>
    <name type="common">weeping love grass</name>
    <dbReference type="NCBI Taxonomy" id="38414"/>
    <lineage>
        <taxon>Eukaryota</taxon>
        <taxon>Viridiplantae</taxon>
        <taxon>Streptophyta</taxon>
        <taxon>Embryophyta</taxon>
        <taxon>Tracheophyta</taxon>
        <taxon>Spermatophyta</taxon>
        <taxon>Magnoliopsida</taxon>
        <taxon>Liliopsida</taxon>
        <taxon>Poales</taxon>
        <taxon>Poaceae</taxon>
        <taxon>PACMAD clade</taxon>
        <taxon>Chloridoideae</taxon>
        <taxon>Eragrostideae</taxon>
        <taxon>Eragrostidinae</taxon>
        <taxon>Eragrostis</taxon>
    </lineage>
</organism>
<evidence type="ECO:0000256" key="5">
    <source>
        <dbReference type="ARBA" id="ARBA00022989"/>
    </source>
</evidence>
<keyword evidence="10" id="KW-1185">Reference proteome</keyword>
<evidence type="ECO:0000256" key="6">
    <source>
        <dbReference type="ARBA" id="ARBA00023136"/>
    </source>
</evidence>
<evidence type="ECO:0000256" key="3">
    <source>
        <dbReference type="ARBA" id="ARBA00022448"/>
    </source>
</evidence>
<comment type="similarity">
    <text evidence="2">Belongs to the major facilitator superfamily. Sugar transporter (TC 2.A.1.1) family.</text>
</comment>
<keyword evidence="5 8" id="KW-1133">Transmembrane helix</keyword>
<evidence type="ECO:0000256" key="2">
    <source>
        <dbReference type="ARBA" id="ARBA00010992"/>
    </source>
</evidence>
<dbReference type="Pfam" id="PF00083">
    <property type="entry name" value="Sugar_tr"/>
    <property type="match status" value="1"/>
</dbReference>
<dbReference type="Proteomes" id="UP000324897">
    <property type="component" value="Unassembled WGS sequence"/>
</dbReference>
<dbReference type="Gramene" id="TVU43096">
    <property type="protein sequence ID" value="TVU43096"/>
    <property type="gene ID" value="EJB05_09533"/>
</dbReference>
<evidence type="ECO:0000256" key="7">
    <source>
        <dbReference type="SAM" id="MobiDB-lite"/>
    </source>
</evidence>
<reference evidence="9 10" key="1">
    <citation type="journal article" date="2019" name="Sci. Rep.">
        <title>A high-quality genome of Eragrostis curvula grass provides insights into Poaceae evolution and supports new strategies to enhance forage quality.</title>
        <authorList>
            <person name="Carballo J."/>
            <person name="Santos B.A.C.M."/>
            <person name="Zappacosta D."/>
            <person name="Garbus I."/>
            <person name="Selva J.P."/>
            <person name="Gallo C.A."/>
            <person name="Diaz A."/>
            <person name="Albertini E."/>
            <person name="Caccamo M."/>
            <person name="Echenique V."/>
        </authorList>
    </citation>
    <scope>NUCLEOTIDE SEQUENCE [LARGE SCALE GENOMIC DNA]</scope>
    <source>
        <strain evidence="10">cv. Victoria</strain>
        <tissue evidence="9">Leaf</tissue>
    </source>
</reference>
<comment type="subcellular location">
    <subcellularLocation>
        <location evidence="1">Membrane</location>
    </subcellularLocation>
</comment>
<evidence type="ECO:0000313" key="9">
    <source>
        <dbReference type="EMBL" id="TVU43096.1"/>
    </source>
</evidence>
<feature type="region of interest" description="Disordered" evidence="7">
    <location>
        <begin position="228"/>
        <end position="261"/>
    </location>
</feature>
<evidence type="ECO:0000256" key="4">
    <source>
        <dbReference type="ARBA" id="ARBA00022692"/>
    </source>
</evidence>
<evidence type="ECO:0000256" key="1">
    <source>
        <dbReference type="ARBA" id="ARBA00004370"/>
    </source>
</evidence>
<sequence length="321" mass="34742">MTTPRQHAPGQGLETSVAACRSRVDPLCVSRKTKVRRLRIGFHGFPGTAPWIAHKSQRRERGMSGAELFIGEDLGLSDTQVEVLARSIHQRPTYVLGRRGTTRSCWLTPSSWPARSPCVSVEATPRSGPLGSFPASDADSPVSSRRFTITTTRYISVNVGILLAFVPNYAFAGMPAHLGTGGMYVISVLPPLFLAAAVLAMPESPRWLVLRGRHAEARVHFAGGKPAWPATPPCRAPSSPSEWSRRDSSSWPRSPPTASAGARSSSIALALRVCATAACVIMGLASVAAFSGRWCRFDAQRRDYQDHQPSQTDMPQTKTPI</sequence>
<evidence type="ECO:0000313" key="10">
    <source>
        <dbReference type="Proteomes" id="UP000324897"/>
    </source>
</evidence>
<gene>
    <name evidence="9" type="ORF">EJB05_09533</name>
</gene>
<keyword evidence="3" id="KW-0813">Transport</keyword>
<feature type="non-terminal residue" evidence="9">
    <location>
        <position position="1"/>
    </location>
</feature>
<keyword evidence="6 8" id="KW-0472">Membrane</keyword>
<accession>A0A5J9W574</accession>
<evidence type="ECO:0000256" key="8">
    <source>
        <dbReference type="SAM" id="Phobius"/>
    </source>
</evidence>
<feature type="transmembrane region" description="Helical" evidence="8">
    <location>
        <begin position="269"/>
        <end position="290"/>
    </location>
</feature>
<dbReference type="InterPro" id="IPR045262">
    <property type="entry name" value="STP/PLT_plant"/>
</dbReference>
<proteinExistence type="inferred from homology"/>
<evidence type="ECO:0008006" key="11">
    <source>
        <dbReference type="Google" id="ProtNLM"/>
    </source>
</evidence>
<name>A0A5J9W574_9POAL</name>